<keyword evidence="2" id="KW-0347">Helicase</keyword>
<dbReference type="InterPro" id="IPR016181">
    <property type="entry name" value="Acyl_CoA_acyltransferase"/>
</dbReference>
<dbReference type="Pfam" id="PF13302">
    <property type="entry name" value="Acetyltransf_3"/>
    <property type="match status" value="1"/>
</dbReference>
<dbReference type="Gene3D" id="3.40.630.30">
    <property type="match status" value="1"/>
</dbReference>
<dbReference type="SUPFAM" id="SSF55729">
    <property type="entry name" value="Acyl-CoA N-acyltransferases (Nat)"/>
    <property type="match status" value="1"/>
</dbReference>
<sequence>MTLEGRYCRLEPLDAGRHADQLFEEYVDTDPADWTYMSVGPFSAREAYREWVESAAASTDPRFYAVVNGVSGGALGTVSLMRQDLANGVIEVGNIMYSKRVQRTPISTEVQYLLMRYVFDELGNRRYEWKCDNLNKPSRRAAARLGFTYEGTFRQAVVYKGRSRDTAWFSMIDNEWLRNRDGFEEWLDPANFDDSGSQRGSLKVG</sequence>
<keyword evidence="3" id="KW-1185">Reference proteome</keyword>
<reference evidence="3" key="1">
    <citation type="submission" date="2017-02" db="EMBL/GenBank/DDBJ databases">
        <authorList>
            <person name="Dridi B."/>
        </authorList>
    </citation>
    <scope>NUCLEOTIDE SEQUENCE [LARGE SCALE GENOMIC DNA]</scope>
    <source>
        <strain evidence="3">B Co 03.10</strain>
    </source>
</reference>
<evidence type="ECO:0000259" key="1">
    <source>
        <dbReference type="PROSITE" id="PS51186"/>
    </source>
</evidence>
<dbReference type="AlphaFoldDB" id="A0A1X6XIY5"/>
<evidence type="ECO:0000313" key="3">
    <source>
        <dbReference type="Proteomes" id="UP000196581"/>
    </source>
</evidence>
<dbReference type="Proteomes" id="UP000196581">
    <property type="component" value="Unassembled WGS sequence"/>
</dbReference>
<proteinExistence type="predicted"/>
<dbReference type="GO" id="GO:0008999">
    <property type="term" value="F:protein-N-terminal-alanine acetyltransferase activity"/>
    <property type="evidence" value="ECO:0007669"/>
    <property type="project" value="TreeGrafter"/>
</dbReference>
<accession>A0A1X6XIY5</accession>
<dbReference type="PROSITE" id="PS51186">
    <property type="entry name" value="GNAT"/>
    <property type="match status" value="1"/>
</dbReference>
<dbReference type="GO" id="GO:0004386">
    <property type="term" value="F:helicase activity"/>
    <property type="evidence" value="ECO:0007669"/>
    <property type="project" value="UniProtKB-KW"/>
</dbReference>
<protein>
    <submittedName>
        <fullName evidence="2">Protein export cytoplasm protein SecA ATPase RNA helicase (TC 3.A.5.1.1)</fullName>
    </submittedName>
</protein>
<dbReference type="InterPro" id="IPR000182">
    <property type="entry name" value="GNAT_dom"/>
</dbReference>
<dbReference type="PANTHER" id="PTHR43441">
    <property type="entry name" value="RIBOSOMAL-PROTEIN-SERINE ACETYLTRANSFERASE"/>
    <property type="match status" value="1"/>
</dbReference>
<keyword evidence="2" id="KW-0547">Nucleotide-binding</keyword>
<evidence type="ECO:0000313" key="2">
    <source>
        <dbReference type="EMBL" id="SLM99265.1"/>
    </source>
</evidence>
<gene>
    <name evidence="2" type="ORF">FM105_10700</name>
</gene>
<dbReference type="EMBL" id="FWFF01000017">
    <property type="protein sequence ID" value="SLM99265.1"/>
    <property type="molecule type" value="Genomic_DNA"/>
</dbReference>
<feature type="domain" description="N-acetyltransferase" evidence="1">
    <location>
        <begin position="21"/>
        <end position="165"/>
    </location>
</feature>
<dbReference type="GO" id="GO:1990189">
    <property type="term" value="F:protein N-terminal-serine acetyltransferase activity"/>
    <property type="evidence" value="ECO:0007669"/>
    <property type="project" value="TreeGrafter"/>
</dbReference>
<dbReference type="PANTHER" id="PTHR43441:SF2">
    <property type="entry name" value="FAMILY ACETYLTRANSFERASE, PUTATIVE (AFU_ORTHOLOGUE AFUA_7G00850)-RELATED"/>
    <property type="match status" value="1"/>
</dbReference>
<name>A0A1X6XIY5_9MICO</name>
<organism evidence="2 3">
    <name type="scientific">Brevibacterium yomogidense</name>
    <dbReference type="NCBI Taxonomy" id="946573"/>
    <lineage>
        <taxon>Bacteria</taxon>
        <taxon>Bacillati</taxon>
        <taxon>Actinomycetota</taxon>
        <taxon>Actinomycetes</taxon>
        <taxon>Micrococcales</taxon>
        <taxon>Brevibacteriaceae</taxon>
        <taxon>Brevibacterium</taxon>
    </lineage>
</organism>
<keyword evidence="2" id="KW-0378">Hydrolase</keyword>
<dbReference type="InterPro" id="IPR051908">
    <property type="entry name" value="Ribosomal_N-acetyltransferase"/>
</dbReference>
<keyword evidence="2" id="KW-0067">ATP-binding</keyword>
<dbReference type="FunFam" id="3.40.630.30:FF:000047">
    <property type="entry name" value="Acetyltransferase, GNAT family"/>
    <property type="match status" value="1"/>
</dbReference>